<organism evidence="5 6">
    <name type="scientific">Polypedilum vanderplanki</name>
    <name type="common">Sleeping chironomid midge</name>
    <dbReference type="NCBI Taxonomy" id="319348"/>
    <lineage>
        <taxon>Eukaryota</taxon>
        <taxon>Metazoa</taxon>
        <taxon>Ecdysozoa</taxon>
        <taxon>Arthropoda</taxon>
        <taxon>Hexapoda</taxon>
        <taxon>Insecta</taxon>
        <taxon>Pterygota</taxon>
        <taxon>Neoptera</taxon>
        <taxon>Endopterygota</taxon>
        <taxon>Diptera</taxon>
        <taxon>Nematocera</taxon>
        <taxon>Chironomoidea</taxon>
        <taxon>Chironomidae</taxon>
        <taxon>Chironominae</taxon>
        <taxon>Polypedilum</taxon>
        <taxon>Polypedilum</taxon>
    </lineage>
</organism>
<feature type="binding site" evidence="2">
    <location>
        <position position="144"/>
    </location>
    <ligand>
        <name>phosphate</name>
        <dbReference type="ChEBI" id="CHEBI:43474"/>
    </ligand>
</feature>
<evidence type="ECO:0000256" key="3">
    <source>
        <dbReference type="SAM" id="MobiDB-lite"/>
    </source>
</evidence>
<dbReference type="PANTHER" id="PTHR43691">
    <property type="entry name" value="URIDINE PHOSPHORYLASE"/>
    <property type="match status" value="1"/>
</dbReference>
<accession>A0A9J6C5V1</accession>
<evidence type="ECO:0000313" key="6">
    <source>
        <dbReference type="Proteomes" id="UP001107558"/>
    </source>
</evidence>
<dbReference type="GO" id="GO:0005829">
    <property type="term" value="C:cytosol"/>
    <property type="evidence" value="ECO:0007669"/>
    <property type="project" value="TreeGrafter"/>
</dbReference>
<reference evidence="5" key="1">
    <citation type="submission" date="2021-03" db="EMBL/GenBank/DDBJ databases">
        <title>Chromosome level genome of the anhydrobiotic midge Polypedilum vanderplanki.</title>
        <authorList>
            <person name="Yoshida Y."/>
            <person name="Kikawada T."/>
            <person name="Gusev O."/>
        </authorList>
    </citation>
    <scope>NUCLEOTIDE SEQUENCE</scope>
    <source>
        <strain evidence="5">NIAS01</strain>
        <tissue evidence="5">Whole body or cell culture</tissue>
    </source>
</reference>
<evidence type="ECO:0000313" key="5">
    <source>
        <dbReference type="EMBL" id="KAG5677285.1"/>
    </source>
</evidence>
<name>A0A9J6C5V1_POLVA</name>
<feature type="domain" description="Nucleoside phosphorylase" evidence="4">
    <location>
        <begin position="103"/>
        <end position="355"/>
    </location>
</feature>
<dbReference type="PANTHER" id="PTHR43691:SF11">
    <property type="entry name" value="FI09636P-RELATED"/>
    <property type="match status" value="1"/>
</dbReference>
<dbReference type="CDD" id="cd17763">
    <property type="entry name" value="UP_hUPP-like"/>
    <property type="match status" value="1"/>
</dbReference>
<dbReference type="GO" id="GO:0006218">
    <property type="term" value="P:uridine catabolic process"/>
    <property type="evidence" value="ECO:0007669"/>
    <property type="project" value="TreeGrafter"/>
</dbReference>
<dbReference type="InterPro" id="IPR000845">
    <property type="entry name" value="Nucleoside_phosphorylase_d"/>
</dbReference>
<dbReference type="Pfam" id="PF01048">
    <property type="entry name" value="PNP_UDP_1"/>
    <property type="match status" value="1"/>
</dbReference>
<comment type="similarity">
    <text evidence="1">Belongs to the PNP/UDP phosphorylase family.</text>
</comment>
<dbReference type="GO" id="GO:0004850">
    <property type="term" value="F:uridine phosphorylase activity"/>
    <property type="evidence" value="ECO:0007669"/>
    <property type="project" value="InterPro"/>
</dbReference>
<feature type="binding site" evidence="2">
    <location>
        <begin position="188"/>
        <end position="191"/>
    </location>
    <ligand>
        <name>phosphate</name>
        <dbReference type="ChEBI" id="CHEBI:43474"/>
    </ligand>
</feature>
<dbReference type="AlphaFoldDB" id="A0A9J6C5V1"/>
<protein>
    <recommendedName>
        <fullName evidence="4">Nucleoside phosphorylase domain-containing protein</fullName>
    </recommendedName>
</protein>
<feature type="region of interest" description="Disordered" evidence="3">
    <location>
        <begin position="25"/>
        <end position="50"/>
    </location>
</feature>
<dbReference type="Gene3D" id="3.40.50.1580">
    <property type="entry name" value="Nucleoside phosphorylase domain"/>
    <property type="match status" value="1"/>
</dbReference>
<dbReference type="InterPro" id="IPR010059">
    <property type="entry name" value="Uridine_phosphorylase_euk"/>
</dbReference>
<dbReference type="Proteomes" id="UP001107558">
    <property type="component" value="Chromosome 2"/>
</dbReference>
<gene>
    <name evidence="5" type="ORF">PVAND_007054</name>
</gene>
<keyword evidence="6" id="KW-1185">Reference proteome</keyword>
<dbReference type="NCBIfam" id="TIGR01719">
    <property type="entry name" value="euk_UDPppase"/>
    <property type="match status" value="1"/>
</dbReference>
<proteinExistence type="inferred from homology"/>
<dbReference type="OrthoDB" id="204058at2759"/>
<dbReference type="EMBL" id="JADBJN010000002">
    <property type="protein sequence ID" value="KAG5677285.1"/>
    <property type="molecule type" value="Genomic_DNA"/>
</dbReference>
<evidence type="ECO:0000256" key="1">
    <source>
        <dbReference type="ARBA" id="ARBA00010456"/>
    </source>
</evidence>
<sequence>MSVIQSIDMDDIYKELKNNTIKIDANGNDISSEEDSGSATSDSIEENENESIEQLKLRSLTRYNDGSVKLRNPYIEQLESDYLYHLSLGSASHDLHEMFGDVKFVCMGGTSSRMKDFAYYVMKEIGHKLPAGTQLQDISELSGRYSMYKVGPVLSVSHGMGTPSIGILLHEIIKLMYHAKCKDPTFFRIGTCGGIGIDGGTVVVSNEGVDGCLRNTYEVAVLGKNISRPAKLDQKLARELMSLADLERDGYETVCGKTMCANDFYEGQGRLDGAFCDFTEKDKMNFLHKCKDFGVVNIEMEATIFGALTYHAGIKAAIVCVALLNRLKGDQVSTPKDIMLEWQKRPQVLVSRYIKKKLRLSHGH</sequence>
<dbReference type="SUPFAM" id="SSF53167">
    <property type="entry name" value="Purine and uridine phosphorylases"/>
    <property type="match status" value="1"/>
</dbReference>
<feature type="binding site" evidence="2">
    <location>
        <position position="270"/>
    </location>
    <ligand>
        <name>substrate</name>
    </ligand>
</feature>
<dbReference type="GO" id="GO:0009166">
    <property type="term" value="P:nucleotide catabolic process"/>
    <property type="evidence" value="ECO:0007669"/>
    <property type="project" value="InterPro"/>
</dbReference>
<dbReference type="InterPro" id="IPR035994">
    <property type="entry name" value="Nucleoside_phosphorylase_sf"/>
</dbReference>
<feature type="binding site" evidence="2">
    <location>
        <position position="268"/>
    </location>
    <ligand>
        <name>substrate</name>
    </ligand>
</feature>
<evidence type="ECO:0000259" key="4">
    <source>
        <dbReference type="Pfam" id="PF01048"/>
    </source>
</evidence>
<evidence type="ECO:0000256" key="2">
    <source>
        <dbReference type="PIRSR" id="PIRSR610059-50"/>
    </source>
</evidence>
<comment type="caution">
    <text evidence="5">The sequence shown here is derived from an EMBL/GenBank/DDBJ whole genome shotgun (WGS) entry which is preliminary data.</text>
</comment>